<evidence type="ECO:0000256" key="7">
    <source>
        <dbReference type="PIRSR" id="PIRSR622312-50"/>
    </source>
</evidence>
<dbReference type="Gene3D" id="1.10.150.110">
    <property type="entry name" value="DNA polymerase beta, N-terminal domain-like"/>
    <property type="match status" value="1"/>
</dbReference>
<dbReference type="InterPro" id="IPR037160">
    <property type="entry name" value="DNA_Pol_thumb_sf"/>
</dbReference>
<dbReference type="Gene3D" id="3.30.460.10">
    <property type="entry name" value="Beta Polymerase, domain 2"/>
    <property type="match status" value="1"/>
</dbReference>
<feature type="active site" description="Nucleophile; Schiff-base intermediate with DNA; for 5'-dRP lyase activity" evidence="7">
    <location>
        <position position="143"/>
    </location>
</feature>
<dbReference type="GO" id="GO:0003887">
    <property type="term" value="F:DNA-directed DNA polymerase activity"/>
    <property type="evidence" value="ECO:0007669"/>
    <property type="project" value="UniProtKB-UniRule"/>
</dbReference>
<dbReference type="EC" id="2.7.7.7" evidence="8"/>
<dbReference type="GO" id="GO:0003677">
    <property type="term" value="F:DNA binding"/>
    <property type="evidence" value="ECO:0007669"/>
    <property type="project" value="UniProtKB-UniRule"/>
</dbReference>
<dbReference type="GO" id="GO:0006303">
    <property type="term" value="P:double-strand break repair via nonhomologous end joining"/>
    <property type="evidence" value="ECO:0007669"/>
    <property type="project" value="TreeGrafter"/>
</dbReference>
<evidence type="ECO:0000313" key="10">
    <source>
        <dbReference type="EMBL" id="KAG1308320.1"/>
    </source>
</evidence>
<sequence length="384" mass="43539">MPIADQVLSESETANVDQVDEIDILNLRFTDVPPEELPPFDDINIKSTSSSDDEDECNDHILPTGFINTKYACLRATPYEPNYNKRLIYLLSLVEQSRELEGENIRAASYAHVISALKAYPRPLGSIKEAEKIIGVGVKIRQKIQQFLETGTIEEAEGLRYSEEFRTRRLFSKVYGVGPVTAKIWWDVGYRTLQEVLDNAQLTSTISQLDHNIYITPVGGYRRGKPETADLDLIISALEGTAAQLLVSLLDKMRQIGLLKHIISHTRKRTSKGGATGYKYKQFGNELELYTCAILQPSKEIMRQVDFVIAEPDQYVTAVLGWTGSRHFEKSLRDYAKREKHMTLNSEAIILENRSGKTKLIPHTEEEAFEILEVPYLDPTLRNC</sequence>
<evidence type="ECO:0000256" key="8">
    <source>
        <dbReference type="RuleBase" id="RU366014"/>
    </source>
</evidence>
<evidence type="ECO:0000256" key="1">
    <source>
        <dbReference type="ARBA" id="ARBA00022679"/>
    </source>
</evidence>
<proteinExistence type="inferred from homology"/>
<dbReference type="OrthoDB" id="205514at2759"/>
<dbReference type="Pfam" id="PF14716">
    <property type="entry name" value="HHH_8"/>
    <property type="match status" value="1"/>
</dbReference>
<dbReference type="InterPro" id="IPR027421">
    <property type="entry name" value="DNA_pol_lamdba_lyase_dom_sf"/>
</dbReference>
<evidence type="ECO:0000256" key="3">
    <source>
        <dbReference type="ARBA" id="ARBA00022763"/>
    </source>
</evidence>
<dbReference type="InterPro" id="IPR018944">
    <property type="entry name" value="DNA_pol_lambd_fingers_domain"/>
</dbReference>
<comment type="similarity">
    <text evidence="8">Belongs to the DNA polymerase type-X family.</text>
</comment>
<keyword evidence="1 8" id="KW-0808">Transferase</keyword>
<reference evidence="10" key="1">
    <citation type="journal article" date="2020" name="Microb. Genom.">
        <title>Genetic diversity of clinical and environmental Mucorales isolates obtained from an investigation of mucormycosis cases among solid organ transplant recipients.</title>
        <authorList>
            <person name="Nguyen M.H."/>
            <person name="Kaul D."/>
            <person name="Muto C."/>
            <person name="Cheng S.J."/>
            <person name="Richter R.A."/>
            <person name="Bruno V.M."/>
            <person name="Liu G."/>
            <person name="Beyhan S."/>
            <person name="Sundermann A.J."/>
            <person name="Mounaud S."/>
            <person name="Pasculle A.W."/>
            <person name="Nierman W.C."/>
            <person name="Driscoll E."/>
            <person name="Cumbie R."/>
            <person name="Clancy C.J."/>
            <person name="Dupont C.L."/>
        </authorList>
    </citation>
    <scope>NUCLEOTIDE SEQUENCE</scope>
    <source>
        <strain evidence="10">GL11</strain>
    </source>
</reference>
<comment type="function">
    <text evidence="8">DNA polymerase that functions in several pathways of DNA repair. Involved in base excision repair (BER) responsible for repair of lesions that give rise to abasic (AP) sites in DNA. Also contributes to DNA double-strand break repair by non-homologous end joining and homologous recombination. Has both template-dependent and template-independent (terminal transferase) DNA polymerase activities. Has also a 5'-deoxyribose-5-phosphate lyase (dRP lyase) activity.</text>
</comment>
<evidence type="ECO:0000256" key="5">
    <source>
        <dbReference type="ARBA" id="ARBA00023204"/>
    </source>
</evidence>
<dbReference type="InterPro" id="IPR002054">
    <property type="entry name" value="DNA-dir_DNA_pol_X"/>
</dbReference>
<protein>
    <recommendedName>
        <fullName evidence="8">DNA polymerase</fullName>
        <ecNumber evidence="8">2.7.7.7</ecNumber>
    </recommendedName>
</protein>
<dbReference type="SUPFAM" id="SSF81585">
    <property type="entry name" value="PsbU/PolX domain-like"/>
    <property type="match status" value="1"/>
</dbReference>
<keyword evidence="3 8" id="KW-0227">DNA damage</keyword>
<dbReference type="InterPro" id="IPR029398">
    <property type="entry name" value="PolB_thumb"/>
</dbReference>
<evidence type="ECO:0000259" key="9">
    <source>
        <dbReference type="SMART" id="SM00483"/>
    </source>
</evidence>
<dbReference type="PRINTS" id="PR00869">
    <property type="entry name" value="DNAPOLX"/>
</dbReference>
<dbReference type="Pfam" id="PF10391">
    <property type="entry name" value="DNA_pol_lambd_f"/>
    <property type="match status" value="1"/>
</dbReference>
<comment type="catalytic activity">
    <reaction evidence="6 8">
        <text>DNA(n) + a 2'-deoxyribonucleoside 5'-triphosphate = DNA(n+1) + diphosphate</text>
        <dbReference type="Rhea" id="RHEA:22508"/>
        <dbReference type="Rhea" id="RHEA-COMP:17339"/>
        <dbReference type="Rhea" id="RHEA-COMP:17340"/>
        <dbReference type="ChEBI" id="CHEBI:33019"/>
        <dbReference type="ChEBI" id="CHEBI:61560"/>
        <dbReference type="ChEBI" id="CHEBI:173112"/>
        <dbReference type="EC" id="2.7.7.7"/>
    </reaction>
</comment>
<dbReference type="InterPro" id="IPR043519">
    <property type="entry name" value="NT_sf"/>
</dbReference>
<dbReference type="InterPro" id="IPR002008">
    <property type="entry name" value="DNA_pol_X_beta-like"/>
</dbReference>
<dbReference type="SUPFAM" id="SSF81301">
    <property type="entry name" value="Nucleotidyltransferase"/>
    <property type="match status" value="1"/>
</dbReference>
<dbReference type="GO" id="GO:0005634">
    <property type="term" value="C:nucleus"/>
    <property type="evidence" value="ECO:0007669"/>
    <property type="project" value="UniProtKB-SubCell"/>
</dbReference>
<dbReference type="Gene3D" id="3.30.210.10">
    <property type="entry name" value="DNA polymerase, thumb domain"/>
    <property type="match status" value="1"/>
</dbReference>
<organism evidence="10 11">
    <name type="scientific">Rhizopus oryzae</name>
    <name type="common">Mucormycosis agent</name>
    <name type="synonym">Rhizopus arrhizus var. delemar</name>
    <dbReference type="NCBI Taxonomy" id="64495"/>
    <lineage>
        <taxon>Eukaryota</taxon>
        <taxon>Fungi</taxon>
        <taxon>Fungi incertae sedis</taxon>
        <taxon>Mucoromycota</taxon>
        <taxon>Mucoromycotina</taxon>
        <taxon>Mucoromycetes</taxon>
        <taxon>Mucorales</taxon>
        <taxon>Mucorineae</taxon>
        <taxon>Rhizopodaceae</taxon>
        <taxon>Rhizopus</taxon>
    </lineage>
</organism>
<evidence type="ECO:0000256" key="6">
    <source>
        <dbReference type="ARBA" id="ARBA00049244"/>
    </source>
</evidence>
<dbReference type="InterPro" id="IPR022312">
    <property type="entry name" value="DNA_pol_X"/>
</dbReference>
<keyword evidence="5 8" id="KW-0234">DNA repair</keyword>
<name>A0A9P7BS55_RHIOR</name>
<dbReference type="PANTHER" id="PTHR11276">
    <property type="entry name" value="DNA POLYMERASE TYPE-X FAMILY MEMBER"/>
    <property type="match status" value="1"/>
</dbReference>
<keyword evidence="8" id="KW-0539">Nucleus</keyword>
<dbReference type="PANTHER" id="PTHR11276:SF28">
    <property type="entry name" value="DNA POLYMERASE LAMBDA"/>
    <property type="match status" value="1"/>
</dbReference>
<comment type="caution">
    <text evidence="10">The sequence shown here is derived from an EMBL/GenBank/DDBJ whole genome shotgun (WGS) entry which is preliminary data.</text>
</comment>
<dbReference type="Proteomes" id="UP000716291">
    <property type="component" value="Unassembled WGS sequence"/>
</dbReference>
<gene>
    <name evidence="10" type="ORF">G6F64_006135</name>
</gene>
<dbReference type="InterPro" id="IPR010996">
    <property type="entry name" value="HHH_MUS81"/>
</dbReference>
<dbReference type="SUPFAM" id="SSF47802">
    <property type="entry name" value="DNA polymerase beta, N-terminal domain-like"/>
    <property type="match status" value="1"/>
</dbReference>
<keyword evidence="11" id="KW-1185">Reference proteome</keyword>
<dbReference type="GO" id="GO:0046872">
    <property type="term" value="F:metal ion binding"/>
    <property type="evidence" value="ECO:0007669"/>
    <property type="project" value="UniProtKB-UniRule"/>
</dbReference>
<dbReference type="AlphaFoldDB" id="A0A9P7BS55"/>
<accession>A0A9P7BS55</accession>
<evidence type="ECO:0000256" key="4">
    <source>
        <dbReference type="ARBA" id="ARBA00022932"/>
    </source>
</evidence>
<evidence type="ECO:0000313" key="11">
    <source>
        <dbReference type="Proteomes" id="UP000716291"/>
    </source>
</evidence>
<dbReference type="SMART" id="SM00483">
    <property type="entry name" value="POLXc"/>
    <property type="match status" value="1"/>
</dbReference>
<keyword evidence="2 8" id="KW-0548">Nucleotidyltransferase</keyword>
<dbReference type="PRINTS" id="PR00870">
    <property type="entry name" value="DNAPOLXBETA"/>
</dbReference>
<evidence type="ECO:0000256" key="2">
    <source>
        <dbReference type="ARBA" id="ARBA00022695"/>
    </source>
</evidence>
<keyword evidence="4 8" id="KW-0239">DNA-directed DNA polymerase</keyword>
<dbReference type="EMBL" id="JAANQT010000796">
    <property type="protein sequence ID" value="KAG1308320.1"/>
    <property type="molecule type" value="Genomic_DNA"/>
</dbReference>
<dbReference type="Pfam" id="PF14791">
    <property type="entry name" value="DNA_pol_B_thumb"/>
    <property type="match status" value="1"/>
</dbReference>
<comment type="subcellular location">
    <subcellularLocation>
        <location evidence="8">Nucleus</location>
    </subcellularLocation>
</comment>
<feature type="domain" description="DNA-directed DNA polymerase X" evidence="9">
    <location>
        <begin position="82"/>
        <end position="383"/>
    </location>
</feature>